<accession>A0A7J5JJW7</accession>
<dbReference type="Proteomes" id="UP000436825">
    <property type="component" value="Unassembled WGS sequence"/>
</dbReference>
<name>A0A7J5JJW7_BACT4</name>
<dbReference type="Pfam" id="PF12099">
    <property type="entry name" value="DUF3575"/>
    <property type="match status" value="1"/>
</dbReference>
<dbReference type="EMBL" id="WCRW01000020">
    <property type="protein sequence ID" value="KAB4451672.1"/>
    <property type="molecule type" value="Genomic_DNA"/>
</dbReference>
<sequence length="335" mass="38878">MRLNDNHTALERIKEKLINRGTDFSLRPVDKITVTGSASPEGNIRFNRQLSEKRTRKIFDYMNRYSLLPDSVKIALFIGRNWLGLLQLVESSNEVPYKHESLELLKEIVSDIALNGQDSEKNLHRLQQLRAGVPYTYMYYNLFPQLRISELRIRYKPSPVFPPYAIPPLTCTSIPVPSLGKLPLRSTDTHPASCQKTFYMGLRTNALYDILLVLNIGVESYLGRNWALAGNRMYAWWKSDRKYNYWRIYGGDIALRKWFGKQADEKPLTGYHLGLYASLFTYDFEWGGKGYIGGQHRTHSDDNSRLQPKHGCCILAKNVSWKIRFNTRNHEYTSQ</sequence>
<reference evidence="1 2" key="1">
    <citation type="journal article" date="2019" name="Nat. Med.">
        <title>A library of human gut bacterial isolates paired with longitudinal multiomics data enables mechanistic microbiome research.</title>
        <authorList>
            <person name="Poyet M."/>
            <person name="Groussin M."/>
            <person name="Gibbons S.M."/>
            <person name="Avila-Pacheco J."/>
            <person name="Jiang X."/>
            <person name="Kearney S.M."/>
            <person name="Perrotta A.R."/>
            <person name="Berdy B."/>
            <person name="Zhao S."/>
            <person name="Lieberman T.D."/>
            <person name="Swanson P.K."/>
            <person name="Smith M."/>
            <person name="Roesemann S."/>
            <person name="Alexander J.E."/>
            <person name="Rich S.A."/>
            <person name="Livny J."/>
            <person name="Vlamakis H."/>
            <person name="Clish C."/>
            <person name="Bullock K."/>
            <person name="Deik A."/>
            <person name="Scott J."/>
            <person name="Pierce K.A."/>
            <person name="Xavier R.J."/>
            <person name="Alm E.J."/>
        </authorList>
    </citation>
    <scope>NUCLEOTIDE SEQUENCE [LARGE SCALE GENOMIC DNA]</scope>
    <source>
        <strain evidence="1 2">BIOML-A160</strain>
    </source>
</reference>
<comment type="caution">
    <text evidence="1">The sequence shown here is derived from an EMBL/GenBank/DDBJ whole genome shotgun (WGS) entry which is preliminary data.</text>
</comment>
<proteinExistence type="predicted"/>
<dbReference type="AlphaFoldDB" id="A0A7J5JJW7"/>
<protein>
    <submittedName>
        <fullName evidence="1">DUF3575 domain-containing protein</fullName>
    </submittedName>
</protein>
<evidence type="ECO:0000313" key="2">
    <source>
        <dbReference type="Proteomes" id="UP000436825"/>
    </source>
</evidence>
<dbReference type="InterPro" id="IPR021958">
    <property type="entry name" value="DUF3575"/>
</dbReference>
<evidence type="ECO:0000313" key="1">
    <source>
        <dbReference type="EMBL" id="KAB4451672.1"/>
    </source>
</evidence>
<organism evidence="1 2">
    <name type="scientific">Bacteroides thetaiotaomicron</name>
    <dbReference type="NCBI Taxonomy" id="818"/>
    <lineage>
        <taxon>Bacteria</taxon>
        <taxon>Pseudomonadati</taxon>
        <taxon>Bacteroidota</taxon>
        <taxon>Bacteroidia</taxon>
        <taxon>Bacteroidales</taxon>
        <taxon>Bacteroidaceae</taxon>
        <taxon>Bacteroides</taxon>
    </lineage>
</organism>
<gene>
    <name evidence="1" type="ORF">GAN75_22265</name>
</gene>